<accession>A0A347TLV8</accession>
<keyword evidence="10" id="KW-1185">Reference proteome</keyword>
<dbReference type="Proteomes" id="UP000224740">
    <property type="component" value="Unassembled WGS sequence"/>
</dbReference>
<sequence>MKNNFNNKNFYIGLAFLALLTTLAKYISSLQIVQNLGFSFLIVAILIGMIFTNIFKVKISPKFENSFSFATKTLLRTAIVFYGFRLTFTEIYDVGFQAIIVAVIVVFSTFVLGYFIGIKILKLDKEITILTSAGSAICGAAAVLATEAVLKNKAYKSSIAVSTVVLFGTVAMFLYPYLYSIDFINFLPKSMAMYIGGTLHEVAHVVGAANSISNDIIAKDAVVVKMIRVMLIAPFLIILMFFLAKTSTSKEKTKITIPWFAIFFILVALFNSFNFIDSSIINKINYIDTFCLAMAMMALGINTDFKSFFKVGLKPVILASILFIWLSVGGYFIVNFVITL</sequence>
<dbReference type="GO" id="GO:0005886">
    <property type="term" value="C:plasma membrane"/>
    <property type="evidence" value="ECO:0007669"/>
    <property type="project" value="UniProtKB-SubCell"/>
</dbReference>
<protein>
    <submittedName>
        <fullName evidence="9">YeiH family putative sulfate export transporter</fullName>
    </submittedName>
    <submittedName>
        <fullName evidence="8">YeiH/YadS family membrane protein</fullName>
    </submittedName>
</protein>
<evidence type="ECO:0000313" key="8">
    <source>
        <dbReference type="EMBL" id="AXX87586.1"/>
    </source>
</evidence>
<keyword evidence="3" id="KW-1003">Cell membrane</keyword>
<dbReference type="InterPro" id="IPR004630">
    <property type="entry name" value="UPF0324_YeiH-like"/>
</dbReference>
<evidence type="ECO:0000256" key="7">
    <source>
        <dbReference type="SAM" id="Phobius"/>
    </source>
</evidence>
<evidence type="ECO:0000313" key="10">
    <source>
        <dbReference type="Proteomes" id="UP000224740"/>
    </source>
</evidence>
<keyword evidence="6 7" id="KW-0472">Membrane</keyword>
<feature type="transmembrane region" description="Helical" evidence="7">
    <location>
        <begin position="317"/>
        <end position="338"/>
    </location>
</feature>
<comment type="similarity">
    <text evidence="2">Belongs to the UPF0324 family.</text>
</comment>
<feature type="transmembrane region" description="Helical" evidence="7">
    <location>
        <begin position="94"/>
        <end position="115"/>
    </location>
</feature>
<dbReference type="AlphaFoldDB" id="A0A347TLV8"/>
<dbReference type="PANTHER" id="PTHR30106:SF2">
    <property type="entry name" value="UPF0324 INNER MEMBRANE PROTEIN YEIH"/>
    <property type="match status" value="1"/>
</dbReference>
<reference evidence="8 11" key="3">
    <citation type="submission" date="2018-08" db="EMBL/GenBank/DDBJ databases">
        <title>Complete genome of the Arcobacter marinus type strain JCM 15502.</title>
        <authorList>
            <person name="Miller W.G."/>
            <person name="Yee E."/>
            <person name="Huynh S."/>
            <person name="Parker C.T."/>
        </authorList>
    </citation>
    <scope>NUCLEOTIDE SEQUENCE [LARGE SCALE GENOMIC DNA]</scope>
    <source>
        <strain evidence="8 11">JCM 15502</strain>
    </source>
</reference>
<keyword evidence="4 7" id="KW-0812">Transmembrane</keyword>
<keyword evidence="5 7" id="KW-1133">Transmembrane helix</keyword>
<evidence type="ECO:0000256" key="4">
    <source>
        <dbReference type="ARBA" id="ARBA00022692"/>
    </source>
</evidence>
<feature type="transmembrane region" description="Helical" evidence="7">
    <location>
        <begin position="34"/>
        <end position="55"/>
    </location>
</feature>
<comment type="subcellular location">
    <subcellularLocation>
        <location evidence="1">Cell membrane</location>
        <topology evidence="1">Multi-pass membrane protein</topology>
    </subcellularLocation>
</comment>
<feature type="transmembrane region" description="Helical" evidence="7">
    <location>
        <begin position="222"/>
        <end position="243"/>
    </location>
</feature>
<dbReference type="RefSeq" id="WP_099312012.1">
    <property type="nucleotide sequence ID" value="NZ_CP032101.1"/>
</dbReference>
<dbReference type="InterPro" id="IPR018383">
    <property type="entry name" value="UPF0324_pro"/>
</dbReference>
<evidence type="ECO:0000313" key="9">
    <source>
        <dbReference type="EMBL" id="PHO14449.1"/>
    </source>
</evidence>
<proteinExistence type="inferred from homology"/>
<evidence type="ECO:0000256" key="1">
    <source>
        <dbReference type="ARBA" id="ARBA00004651"/>
    </source>
</evidence>
<evidence type="ECO:0000256" key="2">
    <source>
        <dbReference type="ARBA" id="ARBA00007977"/>
    </source>
</evidence>
<gene>
    <name evidence="8" type="ORF">AMRN_1859</name>
    <name evidence="9" type="ORF">CPH92_11595</name>
</gene>
<dbReference type="PANTHER" id="PTHR30106">
    <property type="entry name" value="INNER MEMBRANE PROTEIN YEIH-RELATED"/>
    <property type="match status" value="1"/>
</dbReference>
<dbReference type="NCBIfam" id="TIGR00698">
    <property type="entry name" value="YeiH family putative sulfate export transporter"/>
    <property type="match status" value="1"/>
</dbReference>
<evidence type="ECO:0000256" key="3">
    <source>
        <dbReference type="ARBA" id="ARBA00022475"/>
    </source>
</evidence>
<dbReference type="KEGG" id="amar:AMRN_1859"/>
<dbReference type="EMBL" id="NXAO01000054">
    <property type="protein sequence ID" value="PHO14449.1"/>
    <property type="molecule type" value="Genomic_DNA"/>
</dbReference>
<feature type="transmembrane region" description="Helical" evidence="7">
    <location>
        <begin position="158"/>
        <end position="179"/>
    </location>
</feature>
<evidence type="ECO:0000313" key="11">
    <source>
        <dbReference type="Proteomes" id="UP000264693"/>
    </source>
</evidence>
<reference evidence="9" key="2">
    <citation type="submission" date="2017-09" db="EMBL/GenBank/DDBJ databases">
        <authorList>
            <person name="Perez-Cataluna A."/>
            <person name="Figueras M.J."/>
            <person name="Salas-Masso N."/>
        </authorList>
    </citation>
    <scope>NUCLEOTIDE SEQUENCE</scope>
    <source>
        <strain evidence="9">CECT 7727</strain>
    </source>
</reference>
<dbReference type="Pfam" id="PF03601">
    <property type="entry name" value="Cons_hypoth698"/>
    <property type="match status" value="1"/>
</dbReference>
<feature type="transmembrane region" description="Helical" evidence="7">
    <location>
        <begin position="255"/>
        <end position="273"/>
    </location>
</feature>
<reference evidence="10" key="1">
    <citation type="submission" date="2017-09" db="EMBL/GenBank/DDBJ databases">
        <title>Arcobacter canalis sp. nov., a new species isolated from a water canal contaminated with urban sewage.</title>
        <authorList>
            <person name="Perez-Cataluna A."/>
            <person name="Salas-Masso N."/>
            <person name="Figueras M.J."/>
        </authorList>
    </citation>
    <scope>NUCLEOTIDE SEQUENCE [LARGE SCALE GENOMIC DNA]</scope>
    <source>
        <strain evidence="10">CECT 7727</strain>
    </source>
</reference>
<dbReference type="EMBL" id="CP032101">
    <property type="protein sequence ID" value="AXX87586.1"/>
    <property type="molecule type" value="Genomic_DNA"/>
</dbReference>
<feature type="transmembrane region" description="Helical" evidence="7">
    <location>
        <begin position="285"/>
        <end position="305"/>
    </location>
</feature>
<name>A0A347TLV8_9BACT</name>
<dbReference type="Proteomes" id="UP000264693">
    <property type="component" value="Chromosome"/>
</dbReference>
<organism evidence="8 11">
    <name type="scientific">Malaciobacter marinus</name>
    <dbReference type="NCBI Taxonomy" id="505249"/>
    <lineage>
        <taxon>Bacteria</taxon>
        <taxon>Pseudomonadati</taxon>
        <taxon>Campylobacterota</taxon>
        <taxon>Epsilonproteobacteria</taxon>
        <taxon>Campylobacterales</taxon>
        <taxon>Arcobacteraceae</taxon>
        <taxon>Malaciobacter</taxon>
    </lineage>
</organism>
<evidence type="ECO:0000256" key="5">
    <source>
        <dbReference type="ARBA" id="ARBA00022989"/>
    </source>
</evidence>
<evidence type="ECO:0000256" key="6">
    <source>
        <dbReference type="ARBA" id="ARBA00023136"/>
    </source>
</evidence>
<feature type="transmembrane region" description="Helical" evidence="7">
    <location>
        <begin position="127"/>
        <end position="146"/>
    </location>
</feature>